<accession>A0ACA9N4V4</accession>
<protein>
    <submittedName>
        <fullName evidence="1">16809_t:CDS:1</fullName>
    </submittedName>
</protein>
<gene>
    <name evidence="1" type="ORF">RPERSI_LOCUS7151</name>
</gene>
<sequence>QISESRIDILTFKDLLEEITVYKKRKVLLLFATVAFHNILRSVGTVPLMWTSLGRCLEENIMFC</sequence>
<evidence type="ECO:0000313" key="1">
    <source>
        <dbReference type="EMBL" id="CAG8631995.1"/>
    </source>
</evidence>
<feature type="non-terminal residue" evidence="1">
    <location>
        <position position="1"/>
    </location>
</feature>
<dbReference type="Proteomes" id="UP000789920">
    <property type="component" value="Unassembled WGS sequence"/>
</dbReference>
<evidence type="ECO:0000313" key="2">
    <source>
        <dbReference type="Proteomes" id="UP000789920"/>
    </source>
</evidence>
<organism evidence="1 2">
    <name type="scientific">Racocetra persica</name>
    <dbReference type="NCBI Taxonomy" id="160502"/>
    <lineage>
        <taxon>Eukaryota</taxon>
        <taxon>Fungi</taxon>
        <taxon>Fungi incertae sedis</taxon>
        <taxon>Mucoromycota</taxon>
        <taxon>Glomeromycotina</taxon>
        <taxon>Glomeromycetes</taxon>
        <taxon>Diversisporales</taxon>
        <taxon>Gigasporaceae</taxon>
        <taxon>Racocetra</taxon>
    </lineage>
</organism>
<dbReference type="EMBL" id="CAJVQC010011846">
    <property type="protein sequence ID" value="CAG8631995.1"/>
    <property type="molecule type" value="Genomic_DNA"/>
</dbReference>
<comment type="caution">
    <text evidence="1">The sequence shown here is derived from an EMBL/GenBank/DDBJ whole genome shotgun (WGS) entry which is preliminary data.</text>
</comment>
<proteinExistence type="predicted"/>
<reference evidence="1" key="1">
    <citation type="submission" date="2021-06" db="EMBL/GenBank/DDBJ databases">
        <authorList>
            <person name="Kallberg Y."/>
            <person name="Tangrot J."/>
            <person name="Rosling A."/>
        </authorList>
    </citation>
    <scope>NUCLEOTIDE SEQUENCE</scope>
    <source>
        <strain evidence="1">MA461A</strain>
    </source>
</reference>
<keyword evidence="2" id="KW-1185">Reference proteome</keyword>
<name>A0ACA9N4V4_9GLOM</name>